<keyword evidence="2" id="KW-1185">Reference proteome</keyword>
<organism evidence="1 2">
    <name type="scientific">Rubripirellula reticaptiva</name>
    <dbReference type="NCBI Taxonomy" id="2528013"/>
    <lineage>
        <taxon>Bacteria</taxon>
        <taxon>Pseudomonadati</taxon>
        <taxon>Planctomycetota</taxon>
        <taxon>Planctomycetia</taxon>
        <taxon>Pirellulales</taxon>
        <taxon>Pirellulaceae</taxon>
        <taxon>Rubripirellula</taxon>
    </lineage>
</organism>
<sequence length="390" mass="43412">MSSTKTDVFASLAETRDDPAGMLDRMVEHFRSTRSAMELFEAIKMQIRNRVGLPLVAVEDEPARPEEVERQLELGLLDACRETGTMLIQDGRVGEGWMYLRPTGDIETARKLLNKIEITDDNYDEMIQVLLHEGVDVGRGYQAVIDNQGTCNSITLYEQSIVSRSKADRKAASSCLLEHLYGELLAMVRSDIAQKEGEPPAGDDETLGDLIEKRRWILDGGGYHLDTTHLAATVRVATVLDDPAQLKKAWELTQYGRRLNHQFQYPGEEPFVDFYPAYGTFYSILLGENVDAGLKLFERKARAVDVATSGTGAIETYVDLLDRIGRHKDAVLASIELVPGDIPTQRIVPMLIEIANRAKTAGDNSAFEPILEYCQQHNDVLGYVAVLHAA</sequence>
<accession>A0A5C6F6M1</accession>
<proteinExistence type="predicted"/>
<name>A0A5C6F6M1_9BACT</name>
<dbReference type="EMBL" id="SJPX01000002">
    <property type="protein sequence ID" value="TWU55469.1"/>
    <property type="molecule type" value="Genomic_DNA"/>
</dbReference>
<dbReference type="AlphaFoldDB" id="A0A5C6F6M1"/>
<dbReference type="OrthoDB" id="255759at2"/>
<protein>
    <submittedName>
        <fullName evidence="1">Uncharacterized protein</fullName>
    </submittedName>
</protein>
<gene>
    <name evidence="1" type="ORF">Poly59_17680</name>
</gene>
<evidence type="ECO:0000313" key="1">
    <source>
        <dbReference type="EMBL" id="TWU55469.1"/>
    </source>
</evidence>
<dbReference type="Proteomes" id="UP000317977">
    <property type="component" value="Unassembled WGS sequence"/>
</dbReference>
<dbReference type="RefSeq" id="WP_146533652.1">
    <property type="nucleotide sequence ID" value="NZ_SJPX01000002.1"/>
</dbReference>
<reference evidence="1 2" key="1">
    <citation type="submission" date="2019-02" db="EMBL/GenBank/DDBJ databases">
        <title>Deep-cultivation of Planctomycetes and their phenomic and genomic characterization uncovers novel biology.</title>
        <authorList>
            <person name="Wiegand S."/>
            <person name="Jogler M."/>
            <person name="Boedeker C."/>
            <person name="Pinto D."/>
            <person name="Vollmers J."/>
            <person name="Rivas-Marin E."/>
            <person name="Kohn T."/>
            <person name="Peeters S.H."/>
            <person name="Heuer A."/>
            <person name="Rast P."/>
            <person name="Oberbeckmann S."/>
            <person name="Bunk B."/>
            <person name="Jeske O."/>
            <person name="Meyerdierks A."/>
            <person name="Storesund J.E."/>
            <person name="Kallscheuer N."/>
            <person name="Luecker S."/>
            <person name="Lage O.M."/>
            <person name="Pohl T."/>
            <person name="Merkel B.J."/>
            <person name="Hornburger P."/>
            <person name="Mueller R.-W."/>
            <person name="Bruemmer F."/>
            <person name="Labrenz M."/>
            <person name="Spormann A.M."/>
            <person name="Op Den Camp H."/>
            <person name="Overmann J."/>
            <person name="Amann R."/>
            <person name="Jetten M.S.M."/>
            <person name="Mascher T."/>
            <person name="Medema M.H."/>
            <person name="Devos D.P."/>
            <person name="Kaster A.-K."/>
            <person name="Ovreas L."/>
            <person name="Rohde M."/>
            <person name="Galperin M.Y."/>
            <person name="Jogler C."/>
        </authorList>
    </citation>
    <scope>NUCLEOTIDE SEQUENCE [LARGE SCALE GENOMIC DNA]</scope>
    <source>
        <strain evidence="1 2">Poly59</strain>
    </source>
</reference>
<evidence type="ECO:0000313" key="2">
    <source>
        <dbReference type="Proteomes" id="UP000317977"/>
    </source>
</evidence>
<comment type="caution">
    <text evidence="1">The sequence shown here is derived from an EMBL/GenBank/DDBJ whole genome shotgun (WGS) entry which is preliminary data.</text>
</comment>